<keyword evidence="3 6" id="KW-0812">Transmembrane</keyword>
<feature type="transmembrane region" description="Helical" evidence="6">
    <location>
        <begin position="217"/>
        <end position="233"/>
    </location>
</feature>
<dbReference type="PANTHER" id="PTHR33406">
    <property type="entry name" value="MEMBRANE PROTEIN MJ1562-RELATED"/>
    <property type="match status" value="1"/>
</dbReference>
<proteinExistence type="predicted"/>
<evidence type="ECO:0000313" key="8">
    <source>
        <dbReference type="EMBL" id="VAX22891.1"/>
    </source>
</evidence>
<feature type="transmembrane region" description="Helical" evidence="6">
    <location>
        <begin position="343"/>
        <end position="370"/>
    </location>
</feature>
<evidence type="ECO:0000256" key="4">
    <source>
        <dbReference type="ARBA" id="ARBA00022989"/>
    </source>
</evidence>
<evidence type="ECO:0000256" key="1">
    <source>
        <dbReference type="ARBA" id="ARBA00004651"/>
    </source>
</evidence>
<dbReference type="Pfam" id="PF03176">
    <property type="entry name" value="MMPL"/>
    <property type="match status" value="2"/>
</dbReference>
<dbReference type="InterPro" id="IPR004869">
    <property type="entry name" value="MMPL_dom"/>
</dbReference>
<feature type="transmembrane region" description="Helical" evidence="6">
    <location>
        <begin position="12"/>
        <end position="30"/>
    </location>
</feature>
<sequence length="781" mass="87600">MEKILNKLLKVPYLVLGVILLITVLFIFPMKENTRMETNLDKYMPEDHPAFVYSDKAEKWFNIQDGIIIAIENKNGIYNYETLDIVKKLTKKLQKFKEIEKADVTSLYTADNIVGTEDGMDVKAFFKKVPKTKEELDALKKKVESNEMVFGRIVSEDETVTVVIAGINDNVFTQEFYQEILKTAKEFETDNNKLYVAGRPIVEGTMALLGPADMKKMVPIVLLVITLVLYLTLRSIKSTILTMLVVFFSTIWAFGLMATVNIPIYAVSTMIPVMLIAIGVADGIHLYSHLHLYIRKHPDTTKIDAVKDMLKHMWSPVVMTSVTTAVGFISLLTSQVYPIKYFGIFTAFGVMVAMLFSLILIPAGIMVFGLPKFKEKKKKANNKHSDQLAYDIAEKVLKHKYITIFATIIIVAVSIIGMTKVWINSSFLEKFEKNSDIVLTDKFINEHFGGTSTLNLILDSKKDDAFKNPTVLKLIDKMQKTVDGNLKVVGNSFSLADYLKRMNKVMHADKEEYNTIPNNQDLIAQYLLLYEMSGDPDNLWKVVTEGYNKANITFQLKSDNSKAINDALDQIVAFKDDFKKLGVTMNYAGSGYKALVFTDLILEGQIISLIMSLIIVIVLLAIMFKNFMLGLIGSVPIMITAVISFGVMGWFGIPLNSTTALLSSIAIGIGIDYAVHLLEQYKLNSACGDKDLTVKMTMAHSGRAIMFNAVVVIAGFLVLLFSVFPPNRELGFLVSLNMFISFVGTLTIMVILLYQSNIYFKNKIGQASSQTNQDVNRDKEN</sequence>
<evidence type="ECO:0000256" key="3">
    <source>
        <dbReference type="ARBA" id="ARBA00022692"/>
    </source>
</evidence>
<feature type="transmembrane region" description="Helical" evidence="6">
    <location>
        <begin position="606"/>
        <end position="624"/>
    </location>
</feature>
<feature type="domain" description="SSD" evidence="7">
    <location>
        <begin position="240"/>
        <end position="367"/>
    </location>
</feature>
<gene>
    <name evidence="8" type="ORF">MNBD_IGNAVI01-692</name>
</gene>
<dbReference type="InterPro" id="IPR000731">
    <property type="entry name" value="SSD"/>
</dbReference>
<keyword evidence="2" id="KW-1003">Cell membrane</keyword>
<feature type="transmembrane region" description="Helical" evidence="6">
    <location>
        <begin position="705"/>
        <end position="724"/>
    </location>
</feature>
<feature type="transmembrane region" description="Helical" evidence="6">
    <location>
        <begin position="240"/>
        <end position="258"/>
    </location>
</feature>
<evidence type="ECO:0000256" key="5">
    <source>
        <dbReference type="ARBA" id="ARBA00023136"/>
    </source>
</evidence>
<evidence type="ECO:0000256" key="6">
    <source>
        <dbReference type="SAM" id="Phobius"/>
    </source>
</evidence>
<organism evidence="8">
    <name type="scientific">hydrothermal vent metagenome</name>
    <dbReference type="NCBI Taxonomy" id="652676"/>
    <lineage>
        <taxon>unclassified sequences</taxon>
        <taxon>metagenomes</taxon>
        <taxon>ecological metagenomes</taxon>
    </lineage>
</organism>
<dbReference type="GO" id="GO:0005886">
    <property type="term" value="C:plasma membrane"/>
    <property type="evidence" value="ECO:0007669"/>
    <property type="project" value="UniProtKB-SubCell"/>
</dbReference>
<keyword evidence="4 6" id="KW-1133">Transmembrane helix</keyword>
<reference evidence="8" key="1">
    <citation type="submission" date="2018-06" db="EMBL/GenBank/DDBJ databases">
        <authorList>
            <person name="Zhirakovskaya E."/>
        </authorList>
    </citation>
    <scope>NUCLEOTIDE SEQUENCE</scope>
</reference>
<dbReference type="EMBL" id="UOGD01000238">
    <property type="protein sequence ID" value="VAX22891.1"/>
    <property type="molecule type" value="Genomic_DNA"/>
</dbReference>
<evidence type="ECO:0000259" key="7">
    <source>
        <dbReference type="PROSITE" id="PS50156"/>
    </source>
</evidence>
<feature type="domain" description="SSD" evidence="7">
    <location>
        <begin position="626"/>
        <end position="755"/>
    </location>
</feature>
<evidence type="ECO:0000256" key="2">
    <source>
        <dbReference type="ARBA" id="ARBA00022475"/>
    </source>
</evidence>
<comment type="subcellular location">
    <subcellularLocation>
        <location evidence="1">Cell membrane</location>
        <topology evidence="1">Multi-pass membrane protein</topology>
    </subcellularLocation>
</comment>
<dbReference type="PROSITE" id="PS50156">
    <property type="entry name" value="SSD"/>
    <property type="match status" value="2"/>
</dbReference>
<protein>
    <recommendedName>
        <fullName evidence="7">SSD domain-containing protein</fullName>
    </recommendedName>
</protein>
<keyword evidence="5 6" id="KW-0472">Membrane</keyword>
<dbReference type="AlphaFoldDB" id="A0A3B1C8B5"/>
<accession>A0A3B1C8B5</accession>
<feature type="transmembrane region" description="Helical" evidence="6">
    <location>
        <begin position="264"/>
        <end position="287"/>
    </location>
</feature>
<feature type="transmembrane region" description="Helical" evidence="6">
    <location>
        <begin position="401"/>
        <end position="423"/>
    </location>
</feature>
<feature type="transmembrane region" description="Helical" evidence="6">
    <location>
        <begin position="317"/>
        <end position="337"/>
    </location>
</feature>
<dbReference type="PANTHER" id="PTHR33406:SF12">
    <property type="entry name" value="BLR2997 PROTEIN"/>
    <property type="match status" value="1"/>
</dbReference>
<name>A0A3B1C8B5_9ZZZZ</name>
<dbReference type="SUPFAM" id="SSF82866">
    <property type="entry name" value="Multidrug efflux transporter AcrB transmembrane domain"/>
    <property type="match status" value="2"/>
</dbReference>
<feature type="transmembrane region" description="Helical" evidence="6">
    <location>
        <begin position="659"/>
        <end position="678"/>
    </location>
</feature>
<feature type="transmembrane region" description="Helical" evidence="6">
    <location>
        <begin position="730"/>
        <end position="754"/>
    </location>
</feature>
<dbReference type="Gene3D" id="1.20.1640.10">
    <property type="entry name" value="Multidrug efflux transporter AcrB transmembrane domain"/>
    <property type="match status" value="2"/>
</dbReference>
<feature type="transmembrane region" description="Helical" evidence="6">
    <location>
        <begin position="631"/>
        <end position="653"/>
    </location>
</feature>
<dbReference type="InterPro" id="IPR050545">
    <property type="entry name" value="Mycobact_MmpL"/>
</dbReference>